<feature type="compositionally biased region" description="Polar residues" evidence="1">
    <location>
        <begin position="285"/>
        <end position="301"/>
    </location>
</feature>
<feature type="compositionally biased region" description="Low complexity" evidence="1">
    <location>
        <begin position="104"/>
        <end position="116"/>
    </location>
</feature>
<dbReference type="Proteomes" id="UP000683360">
    <property type="component" value="Unassembled WGS sequence"/>
</dbReference>
<proteinExistence type="predicted"/>
<feature type="compositionally biased region" description="Low complexity" evidence="1">
    <location>
        <begin position="124"/>
        <end position="143"/>
    </location>
</feature>
<name>A0A8S3SB17_MYTED</name>
<evidence type="ECO:0000313" key="3">
    <source>
        <dbReference type="Proteomes" id="UP000683360"/>
    </source>
</evidence>
<evidence type="ECO:0000256" key="1">
    <source>
        <dbReference type="SAM" id="MobiDB-lite"/>
    </source>
</evidence>
<feature type="compositionally biased region" description="Basic and acidic residues" evidence="1">
    <location>
        <begin position="324"/>
        <end position="340"/>
    </location>
</feature>
<feature type="compositionally biased region" description="Basic and acidic residues" evidence="1">
    <location>
        <begin position="374"/>
        <end position="403"/>
    </location>
</feature>
<dbReference type="AlphaFoldDB" id="A0A8S3SB17"/>
<dbReference type="OrthoDB" id="10667868at2759"/>
<comment type="caution">
    <text evidence="2">The sequence shown here is derived from an EMBL/GenBank/DDBJ whole genome shotgun (WGS) entry which is preliminary data.</text>
</comment>
<feature type="compositionally biased region" description="Basic and acidic residues" evidence="1">
    <location>
        <begin position="270"/>
        <end position="284"/>
    </location>
</feature>
<feature type="region of interest" description="Disordered" evidence="1">
    <location>
        <begin position="104"/>
        <end position="181"/>
    </location>
</feature>
<reference evidence="2" key="1">
    <citation type="submission" date="2021-03" db="EMBL/GenBank/DDBJ databases">
        <authorList>
            <person name="Bekaert M."/>
        </authorList>
    </citation>
    <scope>NUCLEOTIDE SEQUENCE</scope>
</reference>
<feature type="compositionally biased region" description="Acidic residues" evidence="1">
    <location>
        <begin position="364"/>
        <end position="373"/>
    </location>
</feature>
<organism evidence="2 3">
    <name type="scientific">Mytilus edulis</name>
    <name type="common">Blue mussel</name>
    <dbReference type="NCBI Taxonomy" id="6550"/>
    <lineage>
        <taxon>Eukaryota</taxon>
        <taxon>Metazoa</taxon>
        <taxon>Spiralia</taxon>
        <taxon>Lophotrochozoa</taxon>
        <taxon>Mollusca</taxon>
        <taxon>Bivalvia</taxon>
        <taxon>Autobranchia</taxon>
        <taxon>Pteriomorphia</taxon>
        <taxon>Mytilida</taxon>
        <taxon>Mytiloidea</taxon>
        <taxon>Mytilidae</taxon>
        <taxon>Mytilinae</taxon>
        <taxon>Mytilus</taxon>
    </lineage>
</organism>
<gene>
    <name evidence="2" type="ORF">MEDL_31180</name>
</gene>
<accession>A0A8S3SB17</accession>
<keyword evidence="3" id="KW-1185">Reference proteome</keyword>
<protein>
    <submittedName>
        <fullName evidence="2">Uncharacterized protein</fullName>
    </submittedName>
</protein>
<dbReference type="EMBL" id="CAJPWZ010001545">
    <property type="protein sequence ID" value="CAG2217524.1"/>
    <property type="molecule type" value="Genomic_DNA"/>
</dbReference>
<sequence length="411" mass="45099">MKVKEKVKVKKTVMKKKLSRKRQRIQQQCEDNNTGIQTQLDAVKDEVKELKNQPNVSTQNCDSQCKEQVKKIYSEMFQKVGAAPMQQLINAGIDVGEDIKIQVQQAAGAGGQKQIQPPNAGEKPAQQQTGQQQPAQQQPGQQQPVPPQPGQQQPAQQQTANKQEENIEGSEGQGKAPTTGLVNTLVGLKDKLKEGVQSLSQETIKQGLETLKEKTDLNKISQDKVKEGLQSLSVKAGQQLHEILNQTQEGIKQGLKKSQEIAGLIYGGEGKLHDSSNKTQDISENKNNTLVGKDNPQQPNTKVDGPNQEKTENKTVGENVPKSGDVKEMEQKDKKNEIKETTAPGVKDGVQNENVAKTVKDEGVGYDDEDDDGKDTGDKEVEANKDMKYAPKKTDDDSIDALRRNLNNGAQ</sequence>
<feature type="region of interest" description="Disordered" evidence="1">
    <location>
        <begin position="268"/>
        <end position="411"/>
    </location>
</feature>
<evidence type="ECO:0000313" key="2">
    <source>
        <dbReference type="EMBL" id="CAG2217524.1"/>
    </source>
</evidence>